<gene>
    <name evidence="3" type="ORF">ACFQEV_04440</name>
</gene>
<name>A0ABD5TZN1_9EURY</name>
<dbReference type="Gene3D" id="3.40.630.30">
    <property type="match status" value="1"/>
</dbReference>
<dbReference type="SUPFAM" id="SSF55729">
    <property type="entry name" value="Acyl-CoA N-acyltransferases (Nat)"/>
    <property type="match status" value="1"/>
</dbReference>
<proteinExistence type="predicted"/>
<feature type="region of interest" description="Disordered" evidence="1">
    <location>
        <begin position="1"/>
        <end position="49"/>
    </location>
</feature>
<reference evidence="3 4" key="1">
    <citation type="journal article" date="2019" name="Int. J. Syst. Evol. Microbiol.">
        <title>The Global Catalogue of Microorganisms (GCM) 10K type strain sequencing project: providing services to taxonomists for standard genome sequencing and annotation.</title>
        <authorList>
            <consortium name="The Broad Institute Genomics Platform"/>
            <consortium name="The Broad Institute Genome Sequencing Center for Infectious Disease"/>
            <person name="Wu L."/>
            <person name="Ma J."/>
        </authorList>
    </citation>
    <scope>NUCLEOTIDE SEQUENCE [LARGE SCALE GENOMIC DNA]</scope>
    <source>
        <strain evidence="3 4">YIM 94188</strain>
    </source>
</reference>
<accession>A0ABD5TZN1</accession>
<feature type="compositionally biased region" description="Gly residues" evidence="1">
    <location>
        <begin position="37"/>
        <end position="48"/>
    </location>
</feature>
<evidence type="ECO:0000313" key="4">
    <source>
        <dbReference type="Proteomes" id="UP001596408"/>
    </source>
</evidence>
<dbReference type="RefSeq" id="WP_379692949.1">
    <property type="nucleotide sequence ID" value="NZ_JBHSXH010000009.1"/>
</dbReference>
<sequence>MPVRPARPSDRSALSSLQSHLAEPSPSLLDASVASGDEGGAVPAGGVGTLLVSADGDGTADRPAGYLLAVDSDGEGHVAEVVVAPARRREGRASDLLTAYLRQRPPGTRVTVTVAPDNGAARSLYEAHGFEVAGRRRDFFESGDALVYERTV</sequence>
<evidence type="ECO:0000259" key="2">
    <source>
        <dbReference type="PROSITE" id="PS51186"/>
    </source>
</evidence>
<protein>
    <submittedName>
        <fullName evidence="3">GNAT family N-acetyltransferase</fullName>
        <ecNumber evidence="3">2.3.1.-</ecNumber>
    </submittedName>
</protein>
<dbReference type="EC" id="2.3.1.-" evidence="3"/>
<evidence type="ECO:0000256" key="1">
    <source>
        <dbReference type="SAM" id="MobiDB-lite"/>
    </source>
</evidence>
<keyword evidence="3" id="KW-0012">Acyltransferase</keyword>
<organism evidence="3 4">
    <name type="scientific">Halopelagius fulvigenes</name>
    <dbReference type="NCBI Taxonomy" id="1198324"/>
    <lineage>
        <taxon>Archaea</taxon>
        <taxon>Methanobacteriati</taxon>
        <taxon>Methanobacteriota</taxon>
        <taxon>Stenosarchaea group</taxon>
        <taxon>Halobacteria</taxon>
        <taxon>Halobacteriales</taxon>
        <taxon>Haloferacaceae</taxon>
    </lineage>
</organism>
<dbReference type="Proteomes" id="UP001596408">
    <property type="component" value="Unassembled WGS sequence"/>
</dbReference>
<dbReference type="PROSITE" id="PS51186">
    <property type="entry name" value="GNAT"/>
    <property type="match status" value="1"/>
</dbReference>
<dbReference type="AlphaFoldDB" id="A0ABD5TZN1"/>
<keyword evidence="3" id="KW-0808">Transferase</keyword>
<evidence type="ECO:0000313" key="3">
    <source>
        <dbReference type="EMBL" id="MFC6824245.1"/>
    </source>
</evidence>
<dbReference type="GO" id="GO:0016746">
    <property type="term" value="F:acyltransferase activity"/>
    <property type="evidence" value="ECO:0007669"/>
    <property type="project" value="UniProtKB-KW"/>
</dbReference>
<keyword evidence="4" id="KW-1185">Reference proteome</keyword>
<dbReference type="Pfam" id="PF00583">
    <property type="entry name" value="Acetyltransf_1"/>
    <property type="match status" value="1"/>
</dbReference>
<comment type="caution">
    <text evidence="3">The sequence shown here is derived from an EMBL/GenBank/DDBJ whole genome shotgun (WGS) entry which is preliminary data.</text>
</comment>
<feature type="domain" description="N-acetyltransferase" evidence="2">
    <location>
        <begin position="1"/>
        <end position="152"/>
    </location>
</feature>
<dbReference type="EMBL" id="JBHSXH010000009">
    <property type="protein sequence ID" value="MFC6824245.1"/>
    <property type="molecule type" value="Genomic_DNA"/>
</dbReference>
<dbReference type="InterPro" id="IPR000182">
    <property type="entry name" value="GNAT_dom"/>
</dbReference>
<dbReference type="InterPro" id="IPR016181">
    <property type="entry name" value="Acyl_CoA_acyltransferase"/>
</dbReference>